<proteinExistence type="predicted"/>
<dbReference type="KEGG" id="kdj:90830109"/>
<protein>
    <submittedName>
        <fullName evidence="1">Uncharacterized protein</fullName>
    </submittedName>
</protein>
<sequence length="67" mass="8073">MIRALDLLGQCTYEHSRILDLQQHQQRQKQRIITIFGPVLFPPLVLSSDLLHRLNDFDKFRNFHWTN</sequence>
<reference evidence="1" key="2">
    <citation type="submission" date="2024-02" db="EMBL/GenBank/DDBJ databases">
        <title>Comparative genomics of Cryptococcus and Kwoniella reveals pathogenesis evolution and contrasting modes of karyotype evolution via chromosome fusion or intercentromeric recombination.</title>
        <authorList>
            <person name="Coelho M.A."/>
            <person name="David-Palma M."/>
            <person name="Shea T."/>
            <person name="Bowers K."/>
            <person name="McGinley-Smith S."/>
            <person name="Mohammad A.W."/>
            <person name="Gnirke A."/>
            <person name="Yurkov A.M."/>
            <person name="Nowrousian M."/>
            <person name="Sun S."/>
            <person name="Cuomo C.A."/>
            <person name="Heitman J."/>
        </authorList>
    </citation>
    <scope>NUCLEOTIDE SEQUENCE</scope>
    <source>
        <strain evidence="1">CBS 10117</strain>
    </source>
</reference>
<dbReference type="RefSeq" id="XP_065825032.1">
    <property type="nucleotide sequence ID" value="XM_065968960.1"/>
</dbReference>
<reference evidence="1" key="1">
    <citation type="submission" date="2013-07" db="EMBL/GenBank/DDBJ databases">
        <authorList>
            <consortium name="The Broad Institute Genome Sequencing Platform"/>
            <person name="Cuomo C."/>
            <person name="Litvintseva A."/>
            <person name="Chen Y."/>
            <person name="Heitman J."/>
            <person name="Sun S."/>
            <person name="Springer D."/>
            <person name="Dromer F."/>
            <person name="Young S.K."/>
            <person name="Zeng Q."/>
            <person name="Gargeya S."/>
            <person name="Fitzgerald M."/>
            <person name="Abouelleil A."/>
            <person name="Alvarado L."/>
            <person name="Berlin A.M."/>
            <person name="Chapman S.B."/>
            <person name="Dewar J."/>
            <person name="Goldberg J."/>
            <person name="Griggs A."/>
            <person name="Gujja S."/>
            <person name="Hansen M."/>
            <person name="Howarth C."/>
            <person name="Imamovic A."/>
            <person name="Larimer J."/>
            <person name="McCowan C."/>
            <person name="Murphy C."/>
            <person name="Pearson M."/>
            <person name="Priest M."/>
            <person name="Roberts A."/>
            <person name="Saif S."/>
            <person name="Shea T."/>
            <person name="Sykes S."/>
            <person name="Wortman J."/>
            <person name="Nusbaum C."/>
            <person name="Birren B."/>
        </authorList>
    </citation>
    <scope>NUCLEOTIDE SEQUENCE</scope>
    <source>
        <strain evidence="1">CBS 10117</strain>
    </source>
</reference>
<dbReference type="AlphaFoldDB" id="A0AAJ8MGZ7"/>
<dbReference type="EMBL" id="CP144534">
    <property type="protein sequence ID" value="WWC61866.1"/>
    <property type="molecule type" value="Genomic_DNA"/>
</dbReference>
<name>A0AAJ8MGZ7_9TREE</name>
<evidence type="ECO:0000313" key="2">
    <source>
        <dbReference type="Proteomes" id="UP000078595"/>
    </source>
</evidence>
<evidence type="ECO:0000313" key="1">
    <source>
        <dbReference type="EMBL" id="WWC61866.1"/>
    </source>
</evidence>
<dbReference type="GeneID" id="90830109"/>
<dbReference type="Proteomes" id="UP000078595">
    <property type="component" value="Chromosome 5"/>
</dbReference>
<gene>
    <name evidence="1" type="ORF">I303_104451</name>
</gene>
<organism evidence="1 2">
    <name type="scientific">Kwoniella dejecticola CBS 10117</name>
    <dbReference type="NCBI Taxonomy" id="1296121"/>
    <lineage>
        <taxon>Eukaryota</taxon>
        <taxon>Fungi</taxon>
        <taxon>Dikarya</taxon>
        <taxon>Basidiomycota</taxon>
        <taxon>Agaricomycotina</taxon>
        <taxon>Tremellomycetes</taxon>
        <taxon>Tremellales</taxon>
        <taxon>Cryptococcaceae</taxon>
        <taxon>Kwoniella</taxon>
    </lineage>
</organism>
<accession>A0AAJ8MGZ7</accession>
<keyword evidence="2" id="KW-1185">Reference proteome</keyword>